<organism evidence="7 8">
    <name type="scientific">SAR86 cluster bacterium</name>
    <dbReference type="NCBI Taxonomy" id="2030880"/>
    <lineage>
        <taxon>Bacteria</taxon>
        <taxon>Pseudomonadati</taxon>
        <taxon>Pseudomonadota</taxon>
        <taxon>Gammaproteobacteria</taxon>
        <taxon>SAR86 cluster</taxon>
    </lineage>
</organism>
<dbReference type="InterPro" id="IPR011006">
    <property type="entry name" value="CheY-like_superfamily"/>
</dbReference>
<evidence type="ECO:0000256" key="4">
    <source>
        <dbReference type="PROSITE-ProRule" id="PRU00169"/>
    </source>
</evidence>
<dbReference type="InterPro" id="IPR029787">
    <property type="entry name" value="Nucleotide_cyclase"/>
</dbReference>
<dbReference type="AlphaFoldDB" id="A0A937I6Q6"/>
<dbReference type="FunFam" id="3.30.70.270:FF:000001">
    <property type="entry name" value="Diguanylate cyclase domain protein"/>
    <property type="match status" value="1"/>
</dbReference>
<evidence type="ECO:0000256" key="2">
    <source>
        <dbReference type="ARBA" id="ARBA00001946"/>
    </source>
</evidence>
<name>A0A937I6Q6_9GAMM</name>
<dbReference type="NCBIfam" id="TIGR00254">
    <property type="entry name" value="GGDEF"/>
    <property type="match status" value="1"/>
</dbReference>
<keyword evidence="4" id="KW-0597">Phosphoprotein</keyword>
<gene>
    <name evidence="7" type="ORF">ISQ63_00825</name>
</gene>
<feature type="domain" description="GGDEF" evidence="6">
    <location>
        <begin position="355"/>
        <end position="484"/>
    </location>
</feature>
<dbReference type="Pfam" id="PF00512">
    <property type="entry name" value="HisKA"/>
    <property type="match status" value="1"/>
</dbReference>
<feature type="modified residue" description="4-aspartylphosphate" evidence="4">
    <location>
        <position position="237"/>
    </location>
</feature>
<dbReference type="Pfam" id="PF00072">
    <property type="entry name" value="Response_reg"/>
    <property type="match status" value="1"/>
</dbReference>
<dbReference type="PANTHER" id="PTHR45138:SF9">
    <property type="entry name" value="DIGUANYLATE CYCLASE DGCM-RELATED"/>
    <property type="match status" value="1"/>
</dbReference>
<protein>
    <submittedName>
        <fullName evidence="7">Diguanylate cyclase</fullName>
    </submittedName>
</protein>
<dbReference type="Gene3D" id="3.30.70.270">
    <property type="match status" value="1"/>
</dbReference>
<evidence type="ECO:0000313" key="7">
    <source>
        <dbReference type="EMBL" id="MBL6811406.1"/>
    </source>
</evidence>
<dbReference type="PANTHER" id="PTHR45138">
    <property type="entry name" value="REGULATORY COMPONENTS OF SENSORY TRANSDUCTION SYSTEM"/>
    <property type="match status" value="1"/>
</dbReference>
<dbReference type="EMBL" id="JADHQC010000002">
    <property type="protein sequence ID" value="MBL6811406.1"/>
    <property type="molecule type" value="Genomic_DNA"/>
</dbReference>
<comment type="catalytic activity">
    <reaction evidence="1">
        <text>ATP + protein L-histidine = ADP + protein N-phospho-L-histidine.</text>
        <dbReference type="EC" id="2.7.13.3"/>
    </reaction>
</comment>
<dbReference type="GO" id="GO:0043709">
    <property type="term" value="P:cell adhesion involved in single-species biofilm formation"/>
    <property type="evidence" value="ECO:0007669"/>
    <property type="project" value="TreeGrafter"/>
</dbReference>
<comment type="cofactor">
    <cofactor evidence="2">
        <name>Mg(2+)</name>
        <dbReference type="ChEBI" id="CHEBI:18420"/>
    </cofactor>
</comment>
<evidence type="ECO:0000313" key="8">
    <source>
        <dbReference type="Proteomes" id="UP000744438"/>
    </source>
</evidence>
<dbReference type="InterPro" id="IPR003661">
    <property type="entry name" value="HisK_dim/P_dom"/>
</dbReference>
<dbReference type="GO" id="GO:0052621">
    <property type="term" value="F:diguanylate cyclase activity"/>
    <property type="evidence" value="ECO:0007669"/>
    <property type="project" value="UniProtKB-EC"/>
</dbReference>
<dbReference type="PROSITE" id="PS50110">
    <property type="entry name" value="RESPONSE_REGULATORY"/>
    <property type="match status" value="1"/>
</dbReference>
<dbReference type="Pfam" id="PF00990">
    <property type="entry name" value="GGDEF"/>
    <property type="match status" value="1"/>
</dbReference>
<dbReference type="SMART" id="SM00388">
    <property type="entry name" value="HisKA"/>
    <property type="match status" value="1"/>
</dbReference>
<dbReference type="Gene3D" id="3.40.50.2300">
    <property type="match status" value="1"/>
</dbReference>
<comment type="catalytic activity">
    <reaction evidence="3">
        <text>2 GTP = 3',3'-c-di-GMP + 2 diphosphate</text>
        <dbReference type="Rhea" id="RHEA:24898"/>
        <dbReference type="ChEBI" id="CHEBI:33019"/>
        <dbReference type="ChEBI" id="CHEBI:37565"/>
        <dbReference type="ChEBI" id="CHEBI:58805"/>
        <dbReference type="EC" id="2.7.7.65"/>
    </reaction>
</comment>
<accession>A0A937I6Q6</accession>
<dbReference type="InterPro" id="IPR001789">
    <property type="entry name" value="Sig_transdc_resp-reg_receiver"/>
</dbReference>
<dbReference type="CDD" id="cd00082">
    <property type="entry name" value="HisKA"/>
    <property type="match status" value="1"/>
</dbReference>
<dbReference type="CDD" id="cd01949">
    <property type="entry name" value="GGDEF"/>
    <property type="match status" value="1"/>
</dbReference>
<feature type="domain" description="Response regulatory" evidence="5">
    <location>
        <begin position="188"/>
        <end position="304"/>
    </location>
</feature>
<dbReference type="Gene3D" id="1.10.287.130">
    <property type="match status" value="1"/>
</dbReference>
<dbReference type="SUPFAM" id="SSF52172">
    <property type="entry name" value="CheY-like"/>
    <property type="match status" value="1"/>
</dbReference>
<dbReference type="PROSITE" id="PS50887">
    <property type="entry name" value="GGDEF"/>
    <property type="match status" value="1"/>
</dbReference>
<dbReference type="SMART" id="SM00267">
    <property type="entry name" value="GGDEF"/>
    <property type="match status" value="1"/>
</dbReference>
<dbReference type="GO" id="GO:0005886">
    <property type="term" value="C:plasma membrane"/>
    <property type="evidence" value="ECO:0007669"/>
    <property type="project" value="TreeGrafter"/>
</dbReference>
<sequence>MASVEKPSKGAEKILLAQIKQEFSAPAEAIEQYIDLVEQFAVQNNLEISSEINQIKEAEDKLLNQYEDAFKENTAADKQAKTSQEYSELRHNLRTPLNAIIGYSEILIEDFEDDLSEECIKDLNTILSLSRETETAIERFVDFIKGDLNEKAAEDSEQGQIQNAESLFRSLGDIDYSLDIDDYLKGSDVLIVDDNKTNCEVLERRLAQNGLSCRVALDGTSAIEEVDKQTPDLILLDVMLPDINGLELLKRFRKNHDRDELPIIMVSAFNDVDSTAKCIKLGASDYLPKPLNGTILMAKSIASLEAKHYRAREQELLKELNLKATTCPLTGIYNRQVVFDKIEECFEKLSQDKSYEFSLLSMDIDFFKSINDTYGHPGGDEVLKAVANSLKDACGENVIGRVGGEEFIAVLEHKEEMSLKDYCESIRKAVVDLSIPFQDLEINITISGGVINSSEVKDQEELVNLADERLYKAKEGGRNQFIYN</sequence>
<dbReference type="Proteomes" id="UP000744438">
    <property type="component" value="Unassembled WGS sequence"/>
</dbReference>
<proteinExistence type="predicted"/>
<dbReference type="InterPro" id="IPR036097">
    <property type="entry name" value="HisK_dim/P_sf"/>
</dbReference>
<dbReference type="InterPro" id="IPR000160">
    <property type="entry name" value="GGDEF_dom"/>
</dbReference>
<dbReference type="SUPFAM" id="SSF47384">
    <property type="entry name" value="Homodimeric domain of signal transducing histidine kinase"/>
    <property type="match status" value="1"/>
</dbReference>
<dbReference type="GO" id="GO:0000155">
    <property type="term" value="F:phosphorelay sensor kinase activity"/>
    <property type="evidence" value="ECO:0007669"/>
    <property type="project" value="InterPro"/>
</dbReference>
<comment type="caution">
    <text evidence="7">The sequence shown here is derived from an EMBL/GenBank/DDBJ whole genome shotgun (WGS) entry which is preliminary data.</text>
</comment>
<dbReference type="InterPro" id="IPR043128">
    <property type="entry name" value="Rev_trsase/Diguanyl_cyclase"/>
</dbReference>
<dbReference type="InterPro" id="IPR050469">
    <property type="entry name" value="Diguanylate_Cyclase"/>
</dbReference>
<evidence type="ECO:0000259" key="5">
    <source>
        <dbReference type="PROSITE" id="PS50110"/>
    </source>
</evidence>
<evidence type="ECO:0000259" key="6">
    <source>
        <dbReference type="PROSITE" id="PS50887"/>
    </source>
</evidence>
<reference evidence="7" key="1">
    <citation type="submission" date="2020-10" db="EMBL/GenBank/DDBJ databases">
        <title>Microbiome of the Black Sea water column analyzed by genome centric metagenomics.</title>
        <authorList>
            <person name="Cabello-Yeves P.J."/>
            <person name="Callieri C."/>
            <person name="Picazo A."/>
            <person name="Mehrshad M."/>
            <person name="Haro-Moreno J.M."/>
            <person name="Roda-Garcia J."/>
            <person name="Dzembekova N."/>
            <person name="Slabakova V."/>
            <person name="Slabakova N."/>
            <person name="Moncheva S."/>
            <person name="Rodriguez-Valera F."/>
        </authorList>
    </citation>
    <scope>NUCLEOTIDE SEQUENCE</scope>
    <source>
        <strain evidence="7">BS307-5m-G49</strain>
    </source>
</reference>
<evidence type="ECO:0000256" key="1">
    <source>
        <dbReference type="ARBA" id="ARBA00000085"/>
    </source>
</evidence>
<dbReference type="SUPFAM" id="SSF55073">
    <property type="entry name" value="Nucleotide cyclase"/>
    <property type="match status" value="1"/>
</dbReference>
<dbReference type="SMART" id="SM00448">
    <property type="entry name" value="REC"/>
    <property type="match status" value="1"/>
</dbReference>
<evidence type="ECO:0000256" key="3">
    <source>
        <dbReference type="ARBA" id="ARBA00034247"/>
    </source>
</evidence>
<dbReference type="CDD" id="cd17574">
    <property type="entry name" value="REC_OmpR"/>
    <property type="match status" value="1"/>
</dbReference>
<dbReference type="GO" id="GO:1902201">
    <property type="term" value="P:negative regulation of bacterial-type flagellum-dependent cell motility"/>
    <property type="evidence" value="ECO:0007669"/>
    <property type="project" value="TreeGrafter"/>
</dbReference>